<accession>A0A7Y0DWE3</accession>
<evidence type="ECO:0000313" key="2">
    <source>
        <dbReference type="Proteomes" id="UP000570493"/>
    </source>
</evidence>
<dbReference type="Proteomes" id="UP000570493">
    <property type="component" value="Unassembled WGS sequence"/>
</dbReference>
<sequence length="183" mass="20828">MEEYIYQVKNSKGENVEKSEVIIKVDGKDVPSNVLTSVEQPSELIVNFKYEDEVTGLVSSELKLVFERQISNISGKPQEKSLFTIQSGSGYKVNIEIVTDIIYAIDKVYSTRTKEDYLPLIACSIRAIFEISSDKLFKTHKNIFPKFNEQKFTSSAKREVRDGLLKNVAHVICLVKKNNKLKT</sequence>
<dbReference type="RefSeq" id="WP_169021699.1">
    <property type="nucleotide sequence ID" value="NZ_JABBMT010000093.1"/>
</dbReference>
<proteinExistence type="predicted"/>
<dbReference type="AlphaFoldDB" id="A0A7Y0DWE3"/>
<gene>
    <name evidence="1" type="ORF">HHO47_19025</name>
</gene>
<comment type="caution">
    <text evidence="1">The sequence shown here is derived from an EMBL/GenBank/DDBJ whole genome shotgun (WGS) entry which is preliminary data.</text>
</comment>
<name>A0A7Y0DWE3_9GAMM</name>
<keyword evidence="2" id="KW-1185">Reference proteome</keyword>
<reference evidence="1" key="1">
    <citation type="submission" date="2020-04" db="EMBL/GenBank/DDBJ databases">
        <title>Genome Sequencing for Pseudoaltermonas arctica.</title>
        <authorList>
            <person name="Elkins N.S."/>
        </authorList>
    </citation>
    <scope>NUCLEOTIDE SEQUENCE [LARGE SCALE GENOMIC DNA]</scope>
    <source>
        <strain evidence="1">NEC-BIFX-2020_0012</strain>
    </source>
</reference>
<dbReference type="EMBL" id="JABBMT010000093">
    <property type="protein sequence ID" value="NMM42823.1"/>
    <property type="molecule type" value="Genomic_DNA"/>
</dbReference>
<organism evidence="1 2">
    <name type="scientific">Pseudoalteromonas arctica</name>
    <dbReference type="NCBI Taxonomy" id="394751"/>
    <lineage>
        <taxon>Bacteria</taxon>
        <taxon>Pseudomonadati</taxon>
        <taxon>Pseudomonadota</taxon>
        <taxon>Gammaproteobacteria</taxon>
        <taxon>Alteromonadales</taxon>
        <taxon>Pseudoalteromonadaceae</taxon>
        <taxon>Pseudoalteromonas</taxon>
    </lineage>
</organism>
<evidence type="ECO:0000313" key="1">
    <source>
        <dbReference type="EMBL" id="NMM42823.1"/>
    </source>
</evidence>
<protein>
    <submittedName>
        <fullName evidence="1">Uncharacterized protein</fullName>
    </submittedName>
</protein>